<dbReference type="Pfam" id="PF13439">
    <property type="entry name" value="Glyco_transf_4"/>
    <property type="match status" value="1"/>
</dbReference>
<dbReference type="GO" id="GO:0016757">
    <property type="term" value="F:glycosyltransferase activity"/>
    <property type="evidence" value="ECO:0007669"/>
    <property type="project" value="InterPro"/>
</dbReference>
<keyword evidence="1" id="KW-0808">Transferase</keyword>
<dbReference type="FunFam" id="3.40.50.2000:FF:000119">
    <property type="entry name" value="Glycosyl transferase group 1"/>
    <property type="match status" value="1"/>
</dbReference>
<dbReference type="CDD" id="cd03809">
    <property type="entry name" value="GT4_MtfB-like"/>
    <property type="match status" value="1"/>
</dbReference>
<dbReference type="EMBL" id="MGJZ01000015">
    <property type="protein sequence ID" value="OGN17226.1"/>
    <property type="molecule type" value="Genomic_DNA"/>
</dbReference>
<evidence type="ECO:0000313" key="4">
    <source>
        <dbReference type="EMBL" id="OGN17226.1"/>
    </source>
</evidence>
<feature type="domain" description="Glycosyl transferase family 1" evidence="2">
    <location>
        <begin position="192"/>
        <end position="354"/>
    </location>
</feature>
<evidence type="ECO:0008006" key="6">
    <source>
        <dbReference type="Google" id="ProtNLM"/>
    </source>
</evidence>
<gene>
    <name evidence="4" type="ORF">A3C88_00655</name>
</gene>
<reference evidence="4 5" key="1">
    <citation type="journal article" date="2016" name="Nat. Commun.">
        <title>Thousands of microbial genomes shed light on interconnected biogeochemical processes in an aquifer system.</title>
        <authorList>
            <person name="Anantharaman K."/>
            <person name="Brown C.T."/>
            <person name="Hug L.A."/>
            <person name="Sharon I."/>
            <person name="Castelle C.J."/>
            <person name="Probst A.J."/>
            <person name="Thomas B.C."/>
            <person name="Singh A."/>
            <person name="Wilkins M.J."/>
            <person name="Karaoz U."/>
            <person name="Brodie E.L."/>
            <person name="Williams K.H."/>
            <person name="Hubbard S.S."/>
            <person name="Banfield J.F."/>
        </authorList>
    </citation>
    <scope>NUCLEOTIDE SEQUENCE [LARGE SCALE GENOMIC DNA]</scope>
</reference>
<proteinExistence type="predicted"/>
<evidence type="ECO:0000259" key="3">
    <source>
        <dbReference type="Pfam" id="PF13439"/>
    </source>
</evidence>
<evidence type="ECO:0000313" key="5">
    <source>
        <dbReference type="Proteomes" id="UP000178117"/>
    </source>
</evidence>
<feature type="domain" description="Glycosyltransferase subfamily 4-like N-terminal" evidence="3">
    <location>
        <begin position="17"/>
        <end position="178"/>
    </location>
</feature>
<dbReference type="InterPro" id="IPR001296">
    <property type="entry name" value="Glyco_trans_1"/>
</dbReference>
<dbReference type="InterPro" id="IPR028098">
    <property type="entry name" value="Glyco_trans_4-like_N"/>
</dbReference>
<organism evidence="4 5">
    <name type="scientific">Candidatus Yanofskybacteria bacterium RIFCSPHIGHO2_02_FULL_50_12</name>
    <dbReference type="NCBI Taxonomy" id="1802685"/>
    <lineage>
        <taxon>Bacteria</taxon>
        <taxon>Candidatus Yanofskyibacteriota</taxon>
    </lineage>
</organism>
<protein>
    <recommendedName>
        <fullName evidence="6">Glycosyl transferase family 1 domain-containing protein</fullName>
    </recommendedName>
</protein>
<accession>A0A1F8FXT3</accession>
<evidence type="ECO:0000256" key="1">
    <source>
        <dbReference type="ARBA" id="ARBA00022679"/>
    </source>
</evidence>
<comment type="caution">
    <text evidence="4">The sequence shown here is derived from an EMBL/GenBank/DDBJ whole genome shotgun (WGS) entry which is preliminary data.</text>
</comment>
<dbReference type="STRING" id="1802685.A3C88_00655"/>
<evidence type="ECO:0000259" key="2">
    <source>
        <dbReference type="Pfam" id="PF00534"/>
    </source>
</evidence>
<dbReference type="AlphaFoldDB" id="A0A1F8FXT3"/>
<sequence>MTIGIDIRILGSARRSGIVEYAEQLISRMIAAAPEHRFKLFYASARRTVPRSSWMKAPNVDLYAFPIPNNLLFALNRIIDWPKIDHLIGGVDVFFSPHLFIVSLSEQCRRVTTFHDLSYLRFPEFFTARKRLWHTLEMNPARQMRLSQRIIAVSDSTKSDLVRYYNIDPANVVVIHSGMGLVPPSPERLAEFKANHQLPDRFILSLNTLEPRKNISGVIRAFSHLRETPGFEDLRLIIGGDRGWLHEEIFQEIERSPAQRYIRYAGYIPDAERGYYYSAASAFVYPSFFEGFGFPVLEAMACGTPVVTAHNSSLPEVAGDAALLVDPYNVSDIAAGLKMILTDSSLCERLTKKGFARVKEFSWNRTVEQTLAILTR</sequence>
<dbReference type="PANTHER" id="PTHR46401:SF2">
    <property type="entry name" value="GLYCOSYLTRANSFERASE WBBK-RELATED"/>
    <property type="match status" value="1"/>
</dbReference>
<name>A0A1F8FXT3_9BACT</name>
<dbReference type="SUPFAM" id="SSF53756">
    <property type="entry name" value="UDP-Glycosyltransferase/glycogen phosphorylase"/>
    <property type="match status" value="1"/>
</dbReference>
<dbReference type="Proteomes" id="UP000178117">
    <property type="component" value="Unassembled WGS sequence"/>
</dbReference>
<dbReference type="PANTHER" id="PTHR46401">
    <property type="entry name" value="GLYCOSYLTRANSFERASE WBBK-RELATED"/>
    <property type="match status" value="1"/>
</dbReference>
<dbReference type="Gene3D" id="3.40.50.2000">
    <property type="entry name" value="Glycogen Phosphorylase B"/>
    <property type="match status" value="2"/>
</dbReference>
<dbReference type="Pfam" id="PF00534">
    <property type="entry name" value="Glycos_transf_1"/>
    <property type="match status" value="1"/>
</dbReference>
<dbReference type="GO" id="GO:0009103">
    <property type="term" value="P:lipopolysaccharide biosynthetic process"/>
    <property type="evidence" value="ECO:0007669"/>
    <property type="project" value="TreeGrafter"/>
</dbReference>